<dbReference type="PANTHER" id="PTHR13420">
    <property type="entry name" value="UPF0235 PROTEIN C15ORF40"/>
    <property type="match status" value="1"/>
</dbReference>
<accession>A0A177WJX6</accession>
<dbReference type="SMART" id="SM01152">
    <property type="entry name" value="DUF167"/>
    <property type="match status" value="1"/>
</dbReference>
<evidence type="ECO:0000256" key="1">
    <source>
        <dbReference type="ARBA" id="ARBA00010364"/>
    </source>
</evidence>
<comment type="similarity">
    <text evidence="1">Belongs to the UPF0235 family.</text>
</comment>
<dbReference type="InterPro" id="IPR036591">
    <property type="entry name" value="YggU-like_sf"/>
</dbReference>
<dbReference type="GO" id="GO:0005737">
    <property type="term" value="C:cytoplasm"/>
    <property type="evidence" value="ECO:0007669"/>
    <property type="project" value="TreeGrafter"/>
</dbReference>
<protein>
    <submittedName>
        <fullName evidence="3">TIGR00251 family protein</fullName>
    </submittedName>
</protein>
<evidence type="ECO:0000313" key="3">
    <source>
        <dbReference type="EMBL" id="OAJ40439.1"/>
    </source>
</evidence>
<dbReference type="PANTHER" id="PTHR13420:SF7">
    <property type="entry name" value="UPF0235 PROTEIN C15ORF40"/>
    <property type="match status" value="1"/>
</dbReference>
<dbReference type="InterPro" id="IPR003746">
    <property type="entry name" value="DUF167"/>
</dbReference>
<proteinExistence type="inferred from homology"/>
<gene>
    <name evidence="3" type="ORF">BDEG_24173</name>
</gene>
<reference evidence="3 4" key="1">
    <citation type="submission" date="2006-10" db="EMBL/GenBank/DDBJ databases">
        <title>The Genome Sequence of Batrachochytrium dendrobatidis JEL423.</title>
        <authorList>
            <consortium name="The Broad Institute Genome Sequencing Platform"/>
            <person name="Birren B."/>
            <person name="Lander E."/>
            <person name="Galagan J."/>
            <person name="Cuomo C."/>
            <person name="Devon K."/>
            <person name="Jaffe D."/>
            <person name="Butler J."/>
            <person name="Alvarez P."/>
            <person name="Gnerre S."/>
            <person name="Grabherr M."/>
            <person name="Kleber M."/>
            <person name="Mauceli E."/>
            <person name="Brockman W."/>
            <person name="Young S."/>
            <person name="LaButti K."/>
            <person name="Sykes S."/>
            <person name="DeCaprio D."/>
            <person name="Crawford M."/>
            <person name="Koehrsen M."/>
            <person name="Engels R."/>
            <person name="Montgomery P."/>
            <person name="Pearson M."/>
            <person name="Howarth C."/>
            <person name="Larson L."/>
            <person name="White J."/>
            <person name="O'Leary S."/>
            <person name="Kodira C."/>
            <person name="Zeng Q."/>
            <person name="Yandava C."/>
            <person name="Alvarado L."/>
            <person name="Longcore J."/>
            <person name="James T."/>
        </authorList>
    </citation>
    <scope>NUCLEOTIDE SEQUENCE [LARGE SCALE GENOMIC DNA]</scope>
    <source>
        <strain evidence="3 4">JEL423</strain>
    </source>
</reference>
<sequence length="128" mass="13920">MSKRTASKKCLPRQSNVLVKPSSNPDSPLWISKFADGSIRLNTLVKPGTKVSQVIDIQGDAVGIQIAAVAREGEANAELIQTVADVLKLRKYQVAIVAGHKSRTKVLKIDTLLSIEQIQEMILSSMPQ</sequence>
<dbReference type="SUPFAM" id="SSF69786">
    <property type="entry name" value="YggU-like"/>
    <property type="match status" value="1"/>
</dbReference>
<reference evidence="3 4" key="2">
    <citation type="submission" date="2016-05" db="EMBL/GenBank/DDBJ databases">
        <title>Lineage-specific infection strategies underlie the spectrum of fungal disease in amphibians.</title>
        <authorList>
            <person name="Cuomo C.A."/>
            <person name="Farrer R.A."/>
            <person name="James T."/>
            <person name="Longcore J."/>
            <person name="Birren B."/>
        </authorList>
    </citation>
    <scope>NUCLEOTIDE SEQUENCE [LARGE SCALE GENOMIC DNA]</scope>
    <source>
        <strain evidence="3 4">JEL423</strain>
    </source>
</reference>
<dbReference type="NCBIfam" id="TIGR00251">
    <property type="entry name" value="DUF167 family protein"/>
    <property type="match status" value="1"/>
</dbReference>
<dbReference type="EMBL" id="DS022304">
    <property type="protein sequence ID" value="OAJ40439.1"/>
    <property type="molecule type" value="Genomic_DNA"/>
</dbReference>
<feature type="compositionally biased region" description="Basic residues" evidence="2">
    <location>
        <begin position="1"/>
        <end position="11"/>
    </location>
</feature>
<dbReference type="VEuPathDB" id="FungiDB:BDEG_24173"/>
<dbReference type="Gene3D" id="3.30.1200.10">
    <property type="entry name" value="YggU-like"/>
    <property type="match status" value="1"/>
</dbReference>
<dbReference type="STRING" id="403673.A0A177WJX6"/>
<dbReference type="eggNOG" id="KOG3276">
    <property type="taxonomic scope" value="Eukaryota"/>
</dbReference>
<dbReference type="OrthoDB" id="244097at2759"/>
<dbReference type="AlphaFoldDB" id="A0A177WJX6"/>
<feature type="compositionally biased region" description="Polar residues" evidence="2">
    <location>
        <begin position="13"/>
        <end position="25"/>
    </location>
</feature>
<dbReference type="Pfam" id="PF02594">
    <property type="entry name" value="DUF167"/>
    <property type="match status" value="1"/>
</dbReference>
<dbReference type="Proteomes" id="UP000077115">
    <property type="component" value="Unassembled WGS sequence"/>
</dbReference>
<evidence type="ECO:0000256" key="2">
    <source>
        <dbReference type="SAM" id="MobiDB-lite"/>
    </source>
</evidence>
<feature type="region of interest" description="Disordered" evidence="2">
    <location>
        <begin position="1"/>
        <end position="25"/>
    </location>
</feature>
<evidence type="ECO:0000313" key="4">
    <source>
        <dbReference type="Proteomes" id="UP000077115"/>
    </source>
</evidence>
<name>A0A177WJX6_BATDL</name>
<organism evidence="3 4">
    <name type="scientific">Batrachochytrium dendrobatidis (strain JEL423)</name>
    <dbReference type="NCBI Taxonomy" id="403673"/>
    <lineage>
        <taxon>Eukaryota</taxon>
        <taxon>Fungi</taxon>
        <taxon>Fungi incertae sedis</taxon>
        <taxon>Chytridiomycota</taxon>
        <taxon>Chytridiomycota incertae sedis</taxon>
        <taxon>Chytridiomycetes</taxon>
        <taxon>Rhizophydiales</taxon>
        <taxon>Rhizophydiales incertae sedis</taxon>
        <taxon>Batrachochytrium</taxon>
    </lineage>
</organism>
<dbReference type="HAMAP" id="MF_00634">
    <property type="entry name" value="UPF0235"/>
    <property type="match status" value="1"/>
</dbReference>